<keyword evidence="2" id="KW-1185">Reference proteome</keyword>
<dbReference type="CDD" id="cd16441">
    <property type="entry name" value="beta_Kdo_transferase_KpsS"/>
    <property type="match status" value="1"/>
</dbReference>
<accession>A0A4Y7XEU4</accession>
<dbReference type="AlphaFoldDB" id="A0A4Y7XEU4"/>
<gene>
    <name evidence="1" type="ORF">E2B99_03545</name>
</gene>
<dbReference type="Proteomes" id="UP000297834">
    <property type="component" value="Unassembled WGS sequence"/>
</dbReference>
<dbReference type="InterPro" id="IPR007833">
    <property type="entry name" value="Capsule_polysaccharide_synth"/>
</dbReference>
<name>A0A4Y7XEU4_9GAMM</name>
<dbReference type="RefSeq" id="WP_134243606.1">
    <property type="nucleotide sequence ID" value="NZ_SNTY01000012.1"/>
</dbReference>
<evidence type="ECO:0000313" key="2">
    <source>
        <dbReference type="Proteomes" id="UP000297834"/>
    </source>
</evidence>
<proteinExistence type="predicted"/>
<dbReference type="OrthoDB" id="9794206at2"/>
<dbReference type="EMBL" id="SNTY01000012">
    <property type="protein sequence ID" value="TEU30126.1"/>
    <property type="molecule type" value="Genomic_DNA"/>
</dbReference>
<reference evidence="1 2" key="1">
    <citation type="submission" date="2019-03" db="EMBL/GenBank/DDBJ databases">
        <title>Alkanindiges illinoisensis: a potential pathogenic isolated from ascites of a gastric cancer patient with abdominal metastasis.</title>
        <authorList>
            <person name="Hu X."/>
            <person name="Yang B."/>
            <person name="Yan X."/>
            <person name="Lin L."/>
            <person name="Zhao H."/>
            <person name="Zhou F."/>
            <person name="Su B."/>
            <person name="Chen J."/>
            <person name="Rui Y."/>
            <person name="Wang Q."/>
            <person name="Zheng L."/>
        </authorList>
    </citation>
    <scope>NUCLEOTIDE SEQUENCE [LARGE SCALE GENOMIC DNA]</scope>
    <source>
        <strain evidence="1 2">NFYY 23406</strain>
    </source>
</reference>
<dbReference type="Pfam" id="PF05159">
    <property type="entry name" value="Capsule_synth"/>
    <property type="match status" value="1"/>
</dbReference>
<sequence>MNSQISLSLSNTQDVPIKRLLQAKNVLLLQGPIGPFFQNFADWLNRHEINVNKVNFNGGDWWYSRYINSCHNFALPFPLFHTWLCDLIISRNIDAIVCFGDCRPQHQIAKKVCRLLGLDFFVFEEGYIRPDYITFEYEGVNAHSVWALPDTPMLPIRINPPHDANQKFIRMVGYAINYYLAMAAGRFWFPSYCHHRNLPISIEMLSWLKSGIRKITYKSHDQATMALIQQNFADRYFVCALQVFNDFQIRAHSDYHDVTEFIEEVIHSFAQHSHHEDILVFKHHPMDRGYRNYKKFIYTLASQLKVSERIYYVCDVHLPTLIEHSLGMVTINSTTGIQSLFRNKPVKVMGRAIYNHPGITAQISLDDFWRDYGSVDMSKYDLFKNNLIYFTQLNGSFYGDMPWMANY</sequence>
<organism evidence="1 2">
    <name type="scientific">Alkanindiges illinoisensis</name>
    <dbReference type="NCBI Taxonomy" id="197183"/>
    <lineage>
        <taxon>Bacteria</taxon>
        <taxon>Pseudomonadati</taxon>
        <taxon>Pseudomonadota</taxon>
        <taxon>Gammaproteobacteria</taxon>
        <taxon>Moraxellales</taxon>
        <taxon>Moraxellaceae</taxon>
        <taxon>Alkanindiges</taxon>
    </lineage>
</organism>
<dbReference type="GO" id="GO:0000271">
    <property type="term" value="P:polysaccharide biosynthetic process"/>
    <property type="evidence" value="ECO:0007669"/>
    <property type="project" value="InterPro"/>
</dbReference>
<comment type="caution">
    <text evidence="1">The sequence shown here is derived from an EMBL/GenBank/DDBJ whole genome shotgun (WGS) entry which is preliminary data.</text>
</comment>
<protein>
    <submittedName>
        <fullName evidence="1">Capsular biosynthesis protein</fullName>
    </submittedName>
</protein>
<evidence type="ECO:0000313" key="1">
    <source>
        <dbReference type="EMBL" id="TEU30126.1"/>
    </source>
</evidence>
<dbReference type="GO" id="GO:0015774">
    <property type="term" value="P:polysaccharide transport"/>
    <property type="evidence" value="ECO:0007669"/>
    <property type="project" value="InterPro"/>
</dbReference>